<protein>
    <recommendedName>
        <fullName evidence="3">Membrane protein YkvI</fullName>
    </recommendedName>
</protein>
<dbReference type="InterPro" id="IPR038728">
    <property type="entry name" value="YkvI-like"/>
</dbReference>
<evidence type="ECO:0008006" key="3">
    <source>
        <dbReference type="Google" id="ProtNLM"/>
    </source>
</evidence>
<feature type="transmembrane region" description="Helical" evidence="1">
    <location>
        <begin position="218"/>
        <end position="242"/>
    </location>
</feature>
<proteinExistence type="predicted"/>
<feature type="transmembrane region" description="Helical" evidence="1">
    <location>
        <begin position="47"/>
        <end position="65"/>
    </location>
</feature>
<feature type="transmembrane region" description="Helical" evidence="1">
    <location>
        <begin position="85"/>
        <end position="104"/>
    </location>
</feature>
<gene>
    <name evidence="2" type="ORF">MGWOODY_Mmi1169</name>
</gene>
<evidence type="ECO:0000256" key="1">
    <source>
        <dbReference type="SAM" id="Phobius"/>
    </source>
</evidence>
<keyword evidence="1" id="KW-0812">Transmembrane</keyword>
<dbReference type="PANTHER" id="PTHR37814:SF1">
    <property type="entry name" value="MEMBRANE PROTEIN"/>
    <property type="match status" value="1"/>
</dbReference>
<sequence>MNNPFFQKYLLPGFIFQSLIIGGGYGTGRELVEFFLTAGPVAGLVNMGVATIIWSIVLAICFELARRERHYEYRSFIQGLLGKAWISYEVLYLVGLILVVSVMGSASGEIIHEMFGISNLMGIILMMTLVGVIVFFGTTLIEKLLSFWSIILYGVFAIMFLVVYFLYGDAIGSSFNQQPSDISWTMGGIKYAAYNIGLVPAILFCVRHIKTRKEAIISGLVAGAIGMIPAVFMFFAMLSQYPNVLNASVPVNAVLDKIGWDWFKLIFQIVLFGTFIETGVGLIHGFNERIASVYTALSNQWRSAIGIVLLIVSIFIANAVGLVGLIAKGYGGLTWAYWIIFVIPVLTIGVRKILKPTFTH</sequence>
<keyword evidence="1" id="KW-0472">Membrane</keyword>
<feature type="transmembrane region" description="Helical" evidence="1">
    <location>
        <begin position="333"/>
        <end position="354"/>
    </location>
</feature>
<keyword evidence="1" id="KW-1133">Transmembrane helix</keyword>
<dbReference type="PANTHER" id="PTHR37814">
    <property type="entry name" value="CONSERVED MEMBRANE PROTEIN"/>
    <property type="match status" value="1"/>
</dbReference>
<evidence type="ECO:0000313" key="2">
    <source>
        <dbReference type="EMBL" id="CUV08618.1"/>
    </source>
</evidence>
<dbReference type="AlphaFoldDB" id="A0A160VDV3"/>
<feature type="transmembrane region" description="Helical" evidence="1">
    <location>
        <begin position="187"/>
        <end position="206"/>
    </location>
</feature>
<feature type="transmembrane region" description="Helical" evidence="1">
    <location>
        <begin position="144"/>
        <end position="167"/>
    </location>
</feature>
<reference evidence="2" key="1">
    <citation type="submission" date="2015-10" db="EMBL/GenBank/DDBJ databases">
        <authorList>
            <person name="Gilbert D.G."/>
        </authorList>
    </citation>
    <scope>NUCLEOTIDE SEQUENCE</scope>
</reference>
<organism evidence="2">
    <name type="scientific">hydrothermal vent metagenome</name>
    <dbReference type="NCBI Taxonomy" id="652676"/>
    <lineage>
        <taxon>unclassified sequences</taxon>
        <taxon>metagenomes</taxon>
        <taxon>ecological metagenomes</taxon>
    </lineage>
</organism>
<name>A0A160VDV3_9ZZZZ</name>
<feature type="transmembrane region" description="Helical" evidence="1">
    <location>
        <begin position="304"/>
        <end position="327"/>
    </location>
</feature>
<feature type="transmembrane region" description="Helical" evidence="1">
    <location>
        <begin position="262"/>
        <end position="283"/>
    </location>
</feature>
<accession>A0A160VDV3</accession>
<feature type="transmembrane region" description="Helical" evidence="1">
    <location>
        <begin position="9"/>
        <end position="27"/>
    </location>
</feature>
<feature type="transmembrane region" description="Helical" evidence="1">
    <location>
        <begin position="116"/>
        <end position="137"/>
    </location>
</feature>
<dbReference type="EMBL" id="FAXC01000096">
    <property type="protein sequence ID" value="CUV08618.1"/>
    <property type="molecule type" value="Genomic_DNA"/>
</dbReference>